<accession>A0A1G8A9G2</accession>
<dbReference type="AlphaFoldDB" id="A0A1G8A9G2"/>
<gene>
    <name evidence="1" type="ORF">SAMN04488121_109173</name>
</gene>
<evidence type="ECO:0000313" key="1">
    <source>
        <dbReference type="EMBL" id="SDH17602.1"/>
    </source>
</evidence>
<dbReference type="EMBL" id="FNBN01000009">
    <property type="protein sequence ID" value="SDH17602.1"/>
    <property type="molecule type" value="Genomic_DNA"/>
</dbReference>
<protein>
    <submittedName>
        <fullName evidence="1">Uncharacterized protein</fullName>
    </submittedName>
</protein>
<reference evidence="1 2" key="1">
    <citation type="submission" date="2016-10" db="EMBL/GenBank/DDBJ databases">
        <authorList>
            <person name="de Groot N.N."/>
        </authorList>
    </citation>
    <scope>NUCLEOTIDE SEQUENCE [LARGE SCALE GENOMIC DNA]</scope>
    <source>
        <strain evidence="1 2">DSM 527</strain>
    </source>
</reference>
<dbReference type="Proteomes" id="UP000199045">
    <property type="component" value="Unassembled WGS sequence"/>
</dbReference>
<name>A0A1G8A9G2_CHIFI</name>
<sequence>MCTDEDEIYQMVRVWWKDKMTLCIGWNGEKYRLIGDI</sequence>
<dbReference type="STRING" id="104663.SAMN04488121_109173"/>
<organism evidence="1 2">
    <name type="scientific">Chitinophaga filiformis</name>
    <name type="common">Myxococcus filiformis</name>
    <name type="synonym">Flexibacter filiformis</name>
    <dbReference type="NCBI Taxonomy" id="104663"/>
    <lineage>
        <taxon>Bacteria</taxon>
        <taxon>Pseudomonadati</taxon>
        <taxon>Bacteroidota</taxon>
        <taxon>Chitinophagia</taxon>
        <taxon>Chitinophagales</taxon>
        <taxon>Chitinophagaceae</taxon>
        <taxon>Chitinophaga</taxon>
    </lineage>
</organism>
<proteinExistence type="predicted"/>
<evidence type="ECO:0000313" key="2">
    <source>
        <dbReference type="Proteomes" id="UP000199045"/>
    </source>
</evidence>